<keyword evidence="3" id="KW-0378">Hydrolase</keyword>
<dbReference type="EMBL" id="AVPF01000004">
    <property type="protein sequence ID" value="KGX90993.1"/>
    <property type="molecule type" value="Genomic_DNA"/>
</dbReference>
<dbReference type="GO" id="GO:0046872">
    <property type="term" value="F:metal ion binding"/>
    <property type="evidence" value="ECO:0007669"/>
    <property type="project" value="UniProtKB-KW"/>
</dbReference>
<dbReference type="Gene3D" id="3.40.50.1000">
    <property type="entry name" value="HAD superfamily/HAD-like"/>
    <property type="match status" value="1"/>
</dbReference>
<evidence type="ECO:0000256" key="1">
    <source>
        <dbReference type="ARBA" id="ARBA00001946"/>
    </source>
</evidence>
<dbReference type="Pfam" id="PF13419">
    <property type="entry name" value="HAD_2"/>
    <property type="match status" value="1"/>
</dbReference>
<dbReference type="PANTHER" id="PTHR46470:SF2">
    <property type="entry name" value="GLYCERALDEHYDE 3-PHOSPHATE PHOSPHATASE"/>
    <property type="match status" value="1"/>
</dbReference>
<evidence type="ECO:0000313" key="5">
    <source>
        <dbReference type="EMBL" id="KGX90993.1"/>
    </source>
</evidence>
<dbReference type="InterPro" id="IPR036412">
    <property type="entry name" value="HAD-like_sf"/>
</dbReference>
<dbReference type="InterPro" id="IPR023214">
    <property type="entry name" value="HAD_sf"/>
</dbReference>
<reference evidence="5 6" key="1">
    <citation type="submission" date="2013-08" db="EMBL/GenBank/DDBJ databases">
        <authorList>
            <person name="Huang J."/>
            <person name="Wang G."/>
        </authorList>
    </citation>
    <scope>NUCLEOTIDE SEQUENCE [LARGE SCALE GENOMIC DNA]</scope>
    <source>
        <strain evidence="5 6">BH030004</strain>
    </source>
</reference>
<dbReference type="GO" id="GO:0044281">
    <property type="term" value="P:small molecule metabolic process"/>
    <property type="evidence" value="ECO:0007669"/>
    <property type="project" value="UniProtKB-ARBA"/>
</dbReference>
<comment type="cofactor">
    <cofactor evidence="1">
        <name>Mg(2+)</name>
        <dbReference type="ChEBI" id="CHEBI:18420"/>
    </cofactor>
</comment>
<dbReference type="OrthoDB" id="9809962at2"/>
<accession>A0A0A5GIH2</accession>
<keyword evidence="6" id="KW-1185">Reference proteome</keyword>
<comment type="caution">
    <text evidence="5">The sequence shown here is derived from an EMBL/GenBank/DDBJ whole genome shotgun (WGS) entry which is preliminary data.</text>
</comment>
<keyword evidence="2" id="KW-0479">Metal-binding</keyword>
<dbReference type="SFLD" id="SFLDG01129">
    <property type="entry name" value="C1.5:_HAD__Beta-PGM__Phosphata"/>
    <property type="match status" value="1"/>
</dbReference>
<dbReference type="SFLD" id="SFLDS00003">
    <property type="entry name" value="Haloacid_Dehalogenase"/>
    <property type="match status" value="1"/>
</dbReference>
<dbReference type="GO" id="GO:0016791">
    <property type="term" value="F:phosphatase activity"/>
    <property type="evidence" value="ECO:0007669"/>
    <property type="project" value="TreeGrafter"/>
</dbReference>
<dbReference type="InterPro" id="IPR051400">
    <property type="entry name" value="HAD-like_hydrolase"/>
</dbReference>
<dbReference type="AlphaFoldDB" id="A0A0A5GIH2"/>
<evidence type="ECO:0000313" key="6">
    <source>
        <dbReference type="Proteomes" id="UP000030403"/>
    </source>
</evidence>
<sequence>MVKAIIFDLDDTLISEKKYIESGYMHISHLLSNRLDEDQHKLNRILNELFQKSPQNVFNRLLDIMGVHYTKSDILELVEEYRNHFPDIEFFDDVSRCLEFLREKNIKIGIITDGYSNSQRQKLNAVKAFDIFDEIIITSELGKDYWKPHPKSFEIMKEKLNVEFNEMIYVGDNPEKDFYIYKIYPINTVRVLREGIYKDRKYLDGIKEKYSIENLKGILDII</sequence>
<dbReference type="Gene3D" id="1.10.150.520">
    <property type="match status" value="1"/>
</dbReference>
<dbReference type="Proteomes" id="UP000030403">
    <property type="component" value="Unassembled WGS sequence"/>
</dbReference>
<dbReference type="STRING" id="1385511.GCA_000425225_00281"/>
<dbReference type="InterPro" id="IPR041492">
    <property type="entry name" value="HAD_2"/>
</dbReference>
<dbReference type="eggNOG" id="COG1011">
    <property type="taxonomic scope" value="Bacteria"/>
</dbReference>
<protein>
    <submittedName>
        <fullName evidence="5">Haloacid dehalogenase</fullName>
    </submittedName>
</protein>
<evidence type="ECO:0000256" key="4">
    <source>
        <dbReference type="ARBA" id="ARBA00022842"/>
    </source>
</evidence>
<keyword evidence="4" id="KW-0460">Magnesium</keyword>
<evidence type="ECO:0000256" key="3">
    <source>
        <dbReference type="ARBA" id="ARBA00022801"/>
    </source>
</evidence>
<dbReference type="RefSeq" id="WP_027447771.1">
    <property type="nucleotide sequence ID" value="NZ_AVPF01000004.1"/>
</dbReference>
<gene>
    <name evidence="5" type="ORF">N783_13495</name>
</gene>
<organism evidence="5 6">
    <name type="scientific">Pontibacillus marinus BH030004 = DSM 16465</name>
    <dbReference type="NCBI Taxonomy" id="1385511"/>
    <lineage>
        <taxon>Bacteria</taxon>
        <taxon>Bacillati</taxon>
        <taxon>Bacillota</taxon>
        <taxon>Bacilli</taxon>
        <taxon>Bacillales</taxon>
        <taxon>Bacillaceae</taxon>
        <taxon>Pontibacillus</taxon>
    </lineage>
</organism>
<dbReference type="SUPFAM" id="SSF56784">
    <property type="entry name" value="HAD-like"/>
    <property type="match status" value="1"/>
</dbReference>
<name>A0A0A5GIH2_9BACI</name>
<dbReference type="NCBIfam" id="TIGR01549">
    <property type="entry name" value="HAD-SF-IA-v1"/>
    <property type="match status" value="1"/>
</dbReference>
<dbReference type="InterPro" id="IPR006439">
    <property type="entry name" value="HAD-SF_hydro_IA"/>
</dbReference>
<proteinExistence type="predicted"/>
<dbReference type="PANTHER" id="PTHR46470">
    <property type="entry name" value="N-ACYLNEURAMINATE-9-PHOSPHATASE"/>
    <property type="match status" value="1"/>
</dbReference>
<evidence type="ECO:0000256" key="2">
    <source>
        <dbReference type="ARBA" id="ARBA00022723"/>
    </source>
</evidence>